<sequence length="390" mass="45572">MRKKTITISYDFETFDTVKRWKRELARRGVNGTLSANTWKNVTYWMTRLLKHSGKTPDELIKEATQDTELAEDRLAELFSWCKDMGQDANSCIIGIYGTLRGFYSHNKIDTRSWHSPKMRPKEVDQTDANYPLFSINEDTRKLVLNKQLLRDFLKSLNRRDEVIAMCLMSSGLDIGDLIKLNLDFVRGQDEHKRLFVSNFRSKNGEWIRTFIGVEATKGLRKYIKQNRKDAEDSEPIFVSNIRDNNTRMDSANIATNFRIAQERLGIFLTPKKQGPLRPKRLRKVFRTACQIAAVGDDMTRVFMGQKSQSSKIYLSKSKEELEIFYEMVEPFLTLYTETTDDQAISKLKQEFHQERKELLQNYEILLMKFQNMSKRLDTIDSVVYNSNTA</sequence>
<dbReference type="KEGG" id="nin:NADRNF5_0629"/>
<name>A0A0D5C1Y0_9ARCH</name>
<dbReference type="GO" id="GO:0015074">
    <property type="term" value="P:DNA integration"/>
    <property type="evidence" value="ECO:0007669"/>
    <property type="project" value="InterPro"/>
</dbReference>
<dbReference type="Pfam" id="PF00589">
    <property type="entry name" value="Phage_integrase"/>
    <property type="match status" value="1"/>
</dbReference>
<accession>A0A0D5C1Y0</accession>
<dbReference type="AlphaFoldDB" id="A0A0D5C1Y0"/>
<reference evidence="4" key="1">
    <citation type="submission" date="2015-03" db="EMBL/GenBank/DDBJ databases">
        <title>Characterization of two novel Thaumarchaeota isolated from the Northern Adriatic Sea.</title>
        <authorList>
            <person name="Bayer B."/>
            <person name="Vojvoda J."/>
            <person name="Offre P."/>
            <person name="Srivastava A."/>
            <person name="Elisabeth N."/>
            <person name="Garcia J.A.L."/>
            <person name="Schleper C."/>
            <person name="Herndl G.J."/>
        </authorList>
    </citation>
    <scope>NUCLEOTIDE SEQUENCE [LARGE SCALE GENOMIC DNA]</scope>
    <source>
        <strain evidence="4">NF5</strain>
    </source>
</reference>
<protein>
    <recommendedName>
        <fullName evidence="2">Tyr recombinase domain-containing protein</fullName>
    </recommendedName>
</protein>
<evidence type="ECO:0000313" key="3">
    <source>
        <dbReference type="EMBL" id="AJW70325.1"/>
    </source>
</evidence>
<dbReference type="RefSeq" id="WP_048115599.1">
    <property type="nucleotide sequence ID" value="NZ_CP011070.1"/>
</dbReference>
<dbReference type="GO" id="GO:0003677">
    <property type="term" value="F:DNA binding"/>
    <property type="evidence" value="ECO:0007669"/>
    <property type="project" value="InterPro"/>
</dbReference>
<dbReference type="STRING" id="1580092.NADRNF5_0629"/>
<dbReference type="HOGENOM" id="CLU_707138_0_0_2"/>
<keyword evidence="4" id="KW-1185">Reference proteome</keyword>
<dbReference type="EMBL" id="CP011070">
    <property type="protein sequence ID" value="AJW70325.1"/>
    <property type="molecule type" value="Genomic_DNA"/>
</dbReference>
<dbReference type="Proteomes" id="UP000032408">
    <property type="component" value="Chromosome"/>
</dbReference>
<dbReference type="InterPro" id="IPR002104">
    <property type="entry name" value="Integrase_catalytic"/>
</dbReference>
<feature type="domain" description="Tyr recombinase" evidence="2">
    <location>
        <begin position="140"/>
        <end position="327"/>
    </location>
</feature>
<dbReference type="SUPFAM" id="SSF56349">
    <property type="entry name" value="DNA breaking-rejoining enzymes"/>
    <property type="match status" value="1"/>
</dbReference>
<proteinExistence type="predicted"/>
<dbReference type="GO" id="GO:0006310">
    <property type="term" value="P:DNA recombination"/>
    <property type="evidence" value="ECO:0007669"/>
    <property type="project" value="UniProtKB-KW"/>
</dbReference>
<evidence type="ECO:0000313" key="4">
    <source>
        <dbReference type="Proteomes" id="UP000032408"/>
    </source>
</evidence>
<dbReference type="InterPro" id="IPR013762">
    <property type="entry name" value="Integrase-like_cat_sf"/>
</dbReference>
<reference evidence="3 4" key="2">
    <citation type="journal article" date="2016" name="ISME J.">
        <title>Physiological and genomic characterization of two novel marine thaumarchaeal strains indicates niche differentiation.</title>
        <authorList>
            <person name="Bayer B."/>
            <person name="Vojvoda J."/>
            <person name="Offre P."/>
            <person name="Alves R.J."/>
            <person name="Elisabeth N.H."/>
            <person name="Garcia J.A."/>
            <person name="Volland J.M."/>
            <person name="Srivastava A."/>
            <person name="Schleper C."/>
            <person name="Herndl G.J."/>
        </authorList>
    </citation>
    <scope>NUCLEOTIDE SEQUENCE [LARGE SCALE GENOMIC DNA]</scope>
    <source>
        <strain evidence="3 4">NF5</strain>
    </source>
</reference>
<dbReference type="GeneID" id="24819862"/>
<evidence type="ECO:0000259" key="2">
    <source>
        <dbReference type="PROSITE" id="PS51898"/>
    </source>
</evidence>
<evidence type="ECO:0000256" key="1">
    <source>
        <dbReference type="ARBA" id="ARBA00023172"/>
    </source>
</evidence>
<keyword evidence="1" id="KW-0233">DNA recombination</keyword>
<dbReference type="InterPro" id="IPR011010">
    <property type="entry name" value="DNA_brk_join_enz"/>
</dbReference>
<dbReference type="PROSITE" id="PS51898">
    <property type="entry name" value="TYR_RECOMBINASE"/>
    <property type="match status" value="1"/>
</dbReference>
<gene>
    <name evidence="3" type="ORF">NADRNF5_0629</name>
</gene>
<dbReference type="Gene3D" id="1.10.443.10">
    <property type="entry name" value="Intergrase catalytic core"/>
    <property type="match status" value="1"/>
</dbReference>
<organism evidence="3 4">
    <name type="scientific">Nitrosopumilus adriaticus</name>
    <dbReference type="NCBI Taxonomy" id="1580092"/>
    <lineage>
        <taxon>Archaea</taxon>
        <taxon>Nitrososphaerota</taxon>
        <taxon>Nitrososphaeria</taxon>
        <taxon>Nitrosopumilales</taxon>
        <taxon>Nitrosopumilaceae</taxon>
        <taxon>Nitrosopumilus</taxon>
    </lineage>
</organism>